<gene>
    <name evidence="1" type="ORF">PPENT_87.1.T2310002</name>
</gene>
<reference evidence="1" key="1">
    <citation type="submission" date="2021-01" db="EMBL/GenBank/DDBJ databases">
        <authorList>
            <consortium name="Genoscope - CEA"/>
            <person name="William W."/>
        </authorList>
    </citation>
    <scope>NUCLEOTIDE SEQUENCE</scope>
</reference>
<accession>A0A8S1YPE9</accession>
<comment type="caution">
    <text evidence="1">The sequence shown here is derived from an EMBL/GenBank/DDBJ whole genome shotgun (WGS) entry which is preliminary data.</text>
</comment>
<proteinExistence type="predicted"/>
<evidence type="ECO:0000313" key="1">
    <source>
        <dbReference type="EMBL" id="CAD8214627.1"/>
    </source>
</evidence>
<dbReference type="Proteomes" id="UP000689195">
    <property type="component" value="Unassembled WGS sequence"/>
</dbReference>
<keyword evidence="2" id="KW-1185">Reference proteome</keyword>
<dbReference type="AlphaFoldDB" id="A0A8S1YPE9"/>
<evidence type="ECO:0000313" key="2">
    <source>
        <dbReference type="Proteomes" id="UP000689195"/>
    </source>
</evidence>
<dbReference type="EMBL" id="CAJJDO010000231">
    <property type="protein sequence ID" value="CAD8214627.1"/>
    <property type="molecule type" value="Genomic_DNA"/>
</dbReference>
<name>A0A8S1YPE9_9CILI</name>
<sequence>MFEIKWKGLLNQQIYLILCPLLRSIIYSLQQIDIQYESVQKYKYQQNYKFLLLIFFWLRMVKAFQVLSDLAWGIPPLNQMRREEIVRSTRNCPLIHKAGPIISLV</sequence>
<organism evidence="1 2">
    <name type="scientific">Paramecium pentaurelia</name>
    <dbReference type="NCBI Taxonomy" id="43138"/>
    <lineage>
        <taxon>Eukaryota</taxon>
        <taxon>Sar</taxon>
        <taxon>Alveolata</taxon>
        <taxon>Ciliophora</taxon>
        <taxon>Intramacronucleata</taxon>
        <taxon>Oligohymenophorea</taxon>
        <taxon>Peniculida</taxon>
        <taxon>Parameciidae</taxon>
        <taxon>Paramecium</taxon>
    </lineage>
</organism>
<protein>
    <submittedName>
        <fullName evidence="1">Uncharacterized protein</fullName>
    </submittedName>
</protein>